<dbReference type="EMBL" id="GBXM01058538">
    <property type="protein sequence ID" value="JAH50039.1"/>
    <property type="molecule type" value="Transcribed_RNA"/>
</dbReference>
<name>A0A0E9T8M7_ANGAN</name>
<protein>
    <submittedName>
        <fullName evidence="1">Uncharacterized protein</fullName>
    </submittedName>
</protein>
<proteinExistence type="predicted"/>
<organism evidence="1">
    <name type="scientific">Anguilla anguilla</name>
    <name type="common">European freshwater eel</name>
    <name type="synonym">Muraena anguilla</name>
    <dbReference type="NCBI Taxonomy" id="7936"/>
    <lineage>
        <taxon>Eukaryota</taxon>
        <taxon>Metazoa</taxon>
        <taxon>Chordata</taxon>
        <taxon>Craniata</taxon>
        <taxon>Vertebrata</taxon>
        <taxon>Euteleostomi</taxon>
        <taxon>Actinopterygii</taxon>
        <taxon>Neopterygii</taxon>
        <taxon>Teleostei</taxon>
        <taxon>Anguilliformes</taxon>
        <taxon>Anguillidae</taxon>
        <taxon>Anguilla</taxon>
    </lineage>
</organism>
<accession>A0A0E9T8M7</accession>
<sequence>MSLILHITSTSSCISAGAHYPHFLLHFCWARLLLRATL</sequence>
<reference evidence="1" key="2">
    <citation type="journal article" date="2015" name="Fish Shellfish Immunol.">
        <title>Early steps in the European eel (Anguilla anguilla)-Vibrio vulnificus interaction in the gills: Role of the RtxA13 toxin.</title>
        <authorList>
            <person name="Callol A."/>
            <person name="Pajuelo D."/>
            <person name="Ebbesson L."/>
            <person name="Teles M."/>
            <person name="MacKenzie S."/>
            <person name="Amaro C."/>
        </authorList>
    </citation>
    <scope>NUCLEOTIDE SEQUENCE</scope>
</reference>
<reference evidence="1" key="1">
    <citation type="submission" date="2014-11" db="EMBL/GenBank/DDBJ databases">
        <authorList>
            <person name="Amaro Gonzalez C."/>
        </authorList>
    </citation>
    <scope>NUCLEOTIDE SEQUENCE</scope>
</reference>
<dbReference type="AlphaFoldDB" id="A0A0E9T8M7"/>
<evidence type="ECO:0000313" key="1">
    <source>
        <dbReference type="EMBL" id="JAH50039.1"/>
    </source>
</evidence>